<protein>
    <submittedName>
        <fullName evidence="1">Uncharacterized protein</fullName>
    </submittedName>
</protein>
<dbReference type="GO" id="GO:0030544">
    <property type="term" value="F:Hsp70 protein binding"/>
    <property type="evidence" value="ECO:0007669"/>
    <property type="project" value="TreeGrafter"/>
</dbReference>
<dbReference type="GO" id="GO:0051879">
    <property type="term" value="F:Hsp90 protein binding"/>
    <property type="evidence" value="ECO:0007669"/>
    <property type="project" value="TreeGrafter"/>
</dbReference>
<sequence length="85" mass="9566">MNCNEKELKAKLHNNRAIAHSKLGNHQDSLRDAEAAIELNPTFLKAIVRGATACIELKRFEEAITWCDKGLAVSFEGIFHFSPWV</sequence>
<accession>A0AAU9XTF1</accession>
<dbReference type="GO" id="GO:0005634">
    <property type="term" value="C:nucleus"/>
    <property type="evidence" value="ECO:0007669"/>
    <property type="project" value="TreeGrafter"/>
</dbReference>
<dbReference type="SMART" id="SM00028">
    <property type="entry name" value="TPR"/>
    <property type="match status" value="1"/>
</dbReference>
<dbReference type="Pfam" id="PF00515">
    <property type="entry name" value="TPR_1"/>
    <property type="match status" value="1"/>
</dbReference>
<dbReference type="AlphaFoldDB" id="A0AAU9XTF1"/>
<dbReference type="SUPFAM" id="SSF48452">
    <property type="entry name" value="TPR-like"/>
    <property type="match status" value="1"/>
</dbReference>
<dbReference type="PANTHER" id="PTHR46035">
    <property type="entry name" value="TETRATRICOPEPTIDE REPEAT PROTEIN 4"/>
    <property type="match status" value="1"/>
</dbReference>
<organism evidence="1 2">
    <name type="scientific">Pocillopora meandrina</name>
    <dbReference type="NCBI Taxonomy" id="46732"/>
    <lineage>
        <taxon>Eukaryota</taxon>
        <taxon>Metazoa</taxon>
        <taxon>Cnidaria</taxon>
        <taxon>Anthozoa</taxon>
        <taxon>Hexacorallia</taxon>
        <taxon>Scleractinia</taxon>
        <taxon>Astrocoeniina</taxon>
        <taxon>Pocilloporidae</taxon>
        <taxon>Pocillopora</taxon>
    </lineage>
</organism>
<dbReference type="EMBL" id="CALNXJ010000062">
    <property type="protein sequence ID" value="CAH3156913.1"/>
    <property type="molecule type" value="Genomic_DNA"/>
</dbReference>
<proteinExistence type="predicted"/>
<dbReference type="InterPro" id="IPR011990">
    <property type="entry name" value="TPR-like_helical_dom_sf"/>
</dbReference>
<dbReference type="Proteomes" id="UP001159428">
    <property type="component" value="Unassembled WGS sequence"/>
</dbReference>
<name>A0AAU9XTF1_9CNID</name>
<dbReference type="InterPro" id="IPR019734">
    <property type="entry name" value="TPR_rpt"/>
</dbReference>
<dbReference type="GO" id="GO:0006457">
    <property type="term" value="P:protein folding"/>
    <property type="evidence" value="ECO:0007669"/>
    <property type="project" value="TreeGrafter"/>
</dbReference>
<gene>
    <name evidence="1" type="ORF">PMEA_00029731</name>
</gene>
<dbReference type="PANTHER" id="PTHR46035:SF1">
    <property type="entry name" value="TETRATRICOPEPTIDE REPEAT PROTEIN 4"/>
    <property type="match status" value="1"/>
</dbReference>
<evidence type="ECO:0000313" key="1">
    <source>
        <dbReference type="EMBL" id="CAH3156913.1"/>
    </source>
</evidence>
<keyword evidence="2" id="KW-1185">Reference proteome</keyword>
<comment type="caution">
    <text evidence="1">The sequence shown here is derived from an EMBL/GenBank/DDBJ whole genome shotgun (WGS) entry which is preliminary data.</text>
</comment>
<dbReference type="GO" id="GO:0005829">
    <property type="term" value="C:cytosol"/>
    <property type="evidence" value="ECO:0007669"/>
    <property type="project" value="TreeGrafter"/>
</dbReference>
<evidence type="ECO:0000313" key="2">
    <source>
        <dbReference type="Proteomes" id="UP001159428"/>
    </source>
</evidence>
<dbReference type="Gene3D" id="1.25.40.10">
    <property type="entry name" value="Tetratricopeptide repeat domain"/>
    <property type="match status" value="1"/>
</dbReference>
<reference evidence="1 2" key="1">
    <citation type="submission" date="2022-05" db="EMBL/GenBank/DDBJ databases">
        <authorList>
            <consortium name="Genoscope - CEA"/>
            <person name="William W."/>
        </authorList>
    </citation>
    <scope>NUCLEOTIDE SEQUENCE [LARGE SCALE GENOMIC DNA]</scope>
</reference>